<dbReference type="GO" id="GO:0004567">
    <property type="term" value="F:beta-mannosidase activity"/>
    <property type="evidence" value="ECO:0007669"/>
    <property type="project" value="TreeGrafter"/>
</dbReference>
<keyword evidence="1" id="KW-0326">Glycosidase</keyword>
<dbReference type="Gene3D" id="3.20.20.80">
    <property type="entry name" value="Glycosidases"/>
    <property type="match status" value="1"/>
</dbReference>
<dbReference type="SUPFAM" id="SSF51445">
    <property type="entry name" value="(Trans)glycosidases"/>
    <property type="match status" value="1"/>
</dbReference>
<dbReference type="AlphaFoldDB" id="A0A6J6G7N1"/>
<gene>
    <name evidence="2" type="ORF">UFOPK1722_01861</name>
</gene>
<reference evidence="2" key="1">
    <citation type="submission" date="2020-05" db="EMBL/GenBank/DDBJ databases">
        <authorList>
            <person name="Chiriac C."/>
            <person name="Salcher M."/>
            <person name="Ghai R."/>
            <person name="Kavagutti S V."/>
        </authorList>
    </citation>
    <scope>NUCLEOTIDE SEQUENCE</scope>
</reference>
<protein>
    <submittedName>
        <fullName evidence="2">Unannotated protein</fullName>
    </submittedName>
</protein>
<organism evidence="2">
    <name type="scientific">freshwater metagenome</name>
    <dbReference type="NCBI Taxonomy" id="449393"/>
    <lineage>
        <taxon>unclassified sequences</taxon>
        <taxon>metagenomes</taxon>
        <taxon>ecological metagenomes</taxon>
    </lineage>
</organism>
<proteinExistence type="predicted"/>
<dbReference type="PANTHER" id="PTHR43730">
    <property type="entry name" value="BETA-MANNOSIDASE"/>
    <property type="match status" value="1"/>
</dbReference>
<dbReference type="GO" id="GO:0006516">
    <property type="term" value="P:glycoprotein catabolic process"/>
    <property type="evidence" value="ECO:0007669"/>
    <property type="project" value="TreeGrafter"/>
</dbReference>
<evidence type="ECO:0000256" key="1">
    <source>
        <dbReference type="ARBA" id="ARBA00023295"/>
    </source>
</evidence>
<dbReference type="PANTHER" id="PTHR43730:SF1">
    <property type="entry name" value="BETA-MANNOSIDASE"/>
    <property type="match status" value="1"/>
</dbReference>
<dbReference type="InterPro" id="IPR017853">
    <property type="entry name" value="GH"/>
</dbReference>
<dbReference type="EMBL" id="CAEZTS010000226">
    <property type="protein sequence ID" value="CAB4595403.1"/>
    <property type="molecule type" value="Genomic_DNA"/>
</dbReference>
<name>A0A6J6G7N1_9ZZZZ</name>
<evidence type="ECO:0000313" key="2">
    <source>
        <dbReference type="EMBL" id="CAB4595403.1"/>
    </source>
</evidence>
<sequence length="207" mass="23625">MNPHRWPDLDWEHLSTNHGLQKAIFDERIPPSAFDTFDEWRLATQVYQADIIRHHIETLRRLKYRPTGGFCMFAFNDAMPMVSWSVLDHERAPKLGFTALAEACRPVIVVADRPPARVRPGERVSMDVHVVSDRREDLIDAIVTARVEMLHDEKTWKWEGDIAADDCTRVGAIDFIAPFAEGEITIDLTLECGDVVATNRYTTHSAN</sequence>
<keyword evidence="1" id="KW-0378">Hydrolase</keyword>
<accession>A0A6J6G7N1</accession>
<dbReference type="InterPro" id="IPR050887">
    <property type="entry name" value="Beta-mannosidase_GH2"/>
</dbReference>